<dbReference type="PROSITE" id="PS50887">
    <property type="entry name" value="GGDEF"/>
    <property type="match status" value="1"/>
</dbReference>
<dbReference type="EMBL" id="MLJW01000075">
    <property type="protein sequence ID" value="OIR02418.1"/>
    <property type="molecule type" value="Genomic_DNA"/>
</dbReference>
<dbReference type="SUPFAM" id="SSF55073">
    <property type="entry name" value="Nucleotide cyclase"/>
    <property type="match status" value="1"/>
</dbReference>
<dbReference type="SMART" id="SM00052">
    <property type="entry name" value="EAL"/>
    <property type="match status" value="1"/>
</dbReference>
<protein>
    <submittedName>
        <fullName evidence="4">Putative membrane protein YjcC</fullName>
    </submittedName>
</protein>
<dbReference type="CDD" id="cd01949">
    <property type="entry name" value="GGDEF"/>
    <property type="match status" value="1"/>
</dbReference>
<sequence length="608" mass="66815">MIDVQFPDATRPESPAPRQASALSGAMDGAPFDLADGALDFAFQPIVNGSNGQSVGYEALLRHQQSLGFEDPRDFFDYCHGQGLLEAVQLRLWAKAVARFAELPRGRGCRLFLNLDARGLPAAERLAGHLKALLARHEVTDSAVTLELCLPPGGAALDDAAVRWLRVLRRQGWKLALDRYGAPAVGNRLLHQVEPDLLKVDSYFVQGVGADNRKKLILSHMVAVAHMLGMAVVAVGVENELDFLTCREIGCDLMQGFMIEPPRLDLTGMPPGYAHIESLARHDRRGRGMDRKLILDQLERIPALPIDAEVTAVFERLRSDTRQTFVPIVDLLGQPLGIVREANIKNYAYSPFGKDLISNKGLGRKLRDFIVRLPIADIHMPVENIMSIYSGEEEAEGLMLVEDMRYVGFFSARSIIRVINEKNLAQARDQNPLSKLPGNASINQFVNAALQEADQGCVFAYVDFDNFKPFNDKYGFRLGDRAILLFAELMQKQVPPGHFLGHIGGDDFFIGLKGMALDQAEPLMAGLLGHFRHDAESFYDPADRAAGFIVSTDRDGNAKRFPLLTASAALVEAPPRHAPCTVDEISARIALLKKPAKQSPAKLASASL</sequence>
<accession>A0A1J5S2W6</accession>
<feature type="region of interest" description="Disordered" evidence="1">
    <location>
        <begin position="1"/>
        <end position="22"/>
    </location>
</feature>
<comment type="caution">
    <text evidence="4">The sequence shown here is derived from an EMBL/GenBank/DDBJ whole genome shotgun (WGS) entry which is preliminary data.</text>
</comment>
<gene>
    <name evidence="4" type="primary">yjcC_4</name>
    <name evidence="4" type="ORF">GALL_155760</name>
</gene>
<dbReference type="InterPro" id="IPR050706">
    <property type="entry name" value="Cyclic-di-GMP_PDE-like"/>
</dbReference>
<organism evidence="4">
    <name type="scientific">mine drainage metagenome</name>
    <dbReference type="NCBI Taxonomy" id="410659"/>
    <lineage>
        <taxon>unclassified sequences</taxon>
        <taxon>metagenomes</taxon>
        <taxon>ecological metagenomes</taxon>
    </lineage>
</organism>
<evidence type="ECO:0000313" key="4">
    <source>
        <dbReference type="EMBL" id="OIR02418.1"/>
    </source>
</evidence>
<dbReference type="GO" id="GO:0071111">
    <property type="term" value="F:cyclic-guanylate-specific phosphodiesterase activity"/>
    <property type="evidence" value="ECO:0007669"/>
    <property type="project" value="InterPro"/>
</dbReference>
<dbReference type="PROSITE" id="PS50883">
    <property type="entry name" value="EAL"/>
    <property type="match status" value="1"/>
</dbReference>
<dbReference type="Pfam" id="PF00563">
    <property type="entry name" value="EAL"/>
    <property type="match status" value="1"/>
</dbReference>
<dbReference type="InterPro" id="IPR029787">
    <property type="entry name" value="Nucleotide_cyclase"/>
</dbReference>
<dbReference type="InterPro" id="IPR035919">
    <property type="entry name" value="EAL_sf"/>
</dbReference>
<dbReference type="InterPro" id="IPR000160">
    <property type="entry name" value="GGDEF_dom"/>
</dbReference>
<dbReference type="PANTHER" id="PTHR33121:SF76">
    <property type="entry name" value="SIGNALING PROTEIN"/>
    <property type="match status" value="1"/>
</dbReference>
<evidence type="ECO:0000259" key="3">
    <source>
        <dbReference type="PROSITE" id="PS50887"/>
    </source>
</evidence>
<dbReference type="SUPFAM" id="SSF141868">
    <property type="entry name" value="EAL domain-like"/>
    <property type="match status" value="1"/>
</dbReference>
<feature type="domain" description="EAL" evidence="2">
    <location>
        <begin position="16"/>
        <end position="276"/>
    </location>
</feature>
<evidence type="ECO:0000259" key="2">
    <source>
        <dbReference type="PROSITE" id="PS50883"/>
    </source>
</evidence>
<dbReference type="PANTHER" id="PTHR33121">
    <property type="entry name" value="CYCLIC DI-GMP PHOSPHODIESTERASE PDEF"/>
    <property type="match status" value="1"/>
</dbReference>
<dbReference type="NCBIfam" id="TIGR00254">
    <property type="entry name" value="GGDEF"/>
    <property type="match status" value="1"/>
</dbReference>
<dbReference type="SMART" id="SM00267">
    <property type="entry name" value="GGDEF"/>
    <property type="match status" value="1"/>
</dbReference>
<proteinExistence type="predicted"/>
<evidence type="ECO:0000256" key="1">
    <source>
        <dbReference type="SAM" id="MobiDB-lite"/>
    </source>
</evidence>
<dbReference type="InterPro" id="IPR043128">
    <property type="entry name" value="Rev_trsase/Diguanyl_cyclase"/>
</dbReference>
<feature type="domain" description="GGDEF" evidence="3">
    <location>
        <begin position="455"/>
        <end position="584"/>
    </location>
</feature>
<dbReference type="CDD" id="cd01948">
    <property type="entry name" value="EAL"/>
    <property type="match status" value="1"/>
</dbReference>
<dbReference type="InterPro" id="IPR001633">
    <property type="entry name" value="EAL_dom"/>
</dbReference>
<dbReference type="Gene3D" id="3.20.20.450">
    <property type="entry name" value="EAL domain"/>
    <property type="match status" value="1"/>
</dbReference>
<dbReference type="Pfam" id="PF00990">
    <property type="entry name" value="GGDEF"/>
    <property type="match status" value="1"/>
</dbReference>
<reference evidence="4" key="1">
    <citation type="submission" date="2016-10" db="EMBL/GenBank/DDBJ databases">
        <title>Sequence of Gallionella enrichment culture.</title>
        <authorList>
            <person name="Poehlein A."/>
            <person name="Muehling M."/>
            <person name="Daniel R."/>
        </authorList>
    </citation>
    <scope>NUCLEOTIDE SEQUENCE</scope>
</reference>
<dbReference type="Gene3D" id="3.30.70.270">
    <property type="match status" value="1"/>
</dbReference>
<name>A0A1J5S2W6_9ZZZZ</name>
<dbReference type="AlphaFoldDB" id="A0A1J5S2W6"/>